<organism evidence="1 2">
    <name type="scientific">Vermiconidia calcicola</name>
    <dbReference type="NCBI Taxonomy" id="1690605"/>
    <lineage>
        <taxon>Eukaryota</taxon>
        <taxon>Fungi</taxon>
        <taxon>Dikarya</taxon>
        <taxon>Ascomycota</taxon>
        <taxon>Pezizomycotina</taxon>
        <taxon>Dothideomycetes</taxon>
        <taxon>Dothideomycetidae</taxon>
        <taxon>Mycosphaerellales</taxon>
        <taxon>Extremaceae</taxon>
        <taxon>Vermiconidia</taxon>
    </lineage>
</organism>
<proteinExistence type="predicted"/>
<keyword evidence="2" id="KW-1185">Reference proteome</keyword>
<comment type="caution">
    <text evidence="1">The sequence shown here is derived from an EMBL/GenBank/DDBJ whole genome shotgun (WGS) entry which is preliminary data.</text>
</comment>
<dbReference type="EMBL" id="JAUTXU010000118">
    <property type="protein sequence ID" value="KAK3706644.1"/>
    <property type="molecule type" value="Genomic_DNA"/>
</dbReference>
<gene>
    <name evidence="1" type="ORF">LTR37_012653</name>
</gene>
<name>A0ACC3N0A4_9PEZI</name>
<sequence length="438" mass="49450">MARAYYPLSLEDVEDIEHYRPGGFHPVHLGDIYEGRFKVLHKLGAGGYSTTWLALDTLETRYVALKIVKASETASCAELQTLQRLADIETDHPGRAHIRNLLAYFTIVGPNGKHYCLVTEVAGPILLSLYDAAAPGYARRLRAKTARSIARQVTQALGFLHSMQVGHGGKSYGPELVALDLTVPNILLKLKPMDNWTEKDVYERFGNPRKEVPLTTSKSSSGNSAPRYIVEAAKVPEERFLTEEIFLIDFGVSFPFEAPPRPQDIGVPFMYRPPETIFDSKYDQSSDLWSLGCLLFEIRAGIPLFSRFMGTEDEIIRQWVQMKGKLPDAWWCSWNARSSYFDESGKPLLEGPNGQAMATEYPLDEMISDIGDEDGDMDSEDGSTNERESRASMLELHGTKLAEDEARDMEDLLTKILRWNPEERMPVEQILQHRWIAT</sequence>
<protein>
    <submittedName>
        <fullName evidence="1">Uncharacterized protein</fullName>
    </submittedName>
</protein>
<accession>A0ACC3N0A4</accession>
<evidence type="ECO:0000313" key="2">
    <source>
        <dbReference type="Proteomes" id="UP001281147"/>
    </source>
</evidence>
<evidence type="ECO:0000313" key="1">
    <source>
        <dbReference type="EMBL" id="KAK3706644.1"/>
    </source>
</evidence>
<dbReference type="Proteomes" id="UP001281147">
    <property type="component" value="Unassembled WGS sequence"/>
</dbReference>
<reference evidence="1" key="1">
    <citation type="submission" date="2023-07" db="EMBL/GenBank/DDBJ databases">
        <title>Black Yeasts Isolated from many extreme environments.</title>
        <authorList>
            <person name="Coleine C."/>
            <person name="Stajich J.E."/>
            <person name="Selbmann L."/>
        </authorList>
    </citation>
    <scope>NUCLEOTIDE SEQUENCE</scope>
    <source>
        <strain evidence="1">CCFEE 5714</strain>
    </source>
</reference>